<dbReference type="AlphaFoldDB" id="A0A2S8BMF4"/>
<keyword evidence="1" id="KW-0732">Signal</keyword>
<feature type="signal peptide" evidence="1">
    <location>
        <begin position="1"/>
        <end position="26"/>
    </location>
</feature>
<dbReference type="Pfam" id="PF24092">
    <property type="entry name" value="DUF7373_C"/>
    <property type="match status" value="1"/>
</dbReference>
<dbReference type="InterPro" id="IPR056463">
    <property type="entry name" value="DUF7373_C"/>
</dbReference>
<dbReference type="InterPro" id="IPR055797">
    <property type="entry name" value="DUF7373"/>
</dbReference>
<evidence type="ECO:0000313" key="5">
    <source>
        <dbReference type="Proteomes" id="UP000238296"/>
    </source>
</evidence>
<evidence type="ECO:0008006" key="6">
    <source>
        <dbReference type="Google" id="ProtNLM"/>
    </source>
</evidence>
<dbReference type="Proteomes" id="UP000238296">
    <property type="component" value="Unassembled WGS sequence"/>
</dbReference>
<feature type="chain" id="PRO_5038982790" description="PknH-like extracellular domain-containing protein" evidence="1">
    <location>
        <begin position="27"/>
        <end position="416"/>
    </location>
</feature>
<organism evidence="4 5">
    <name type="scientific">Mycobacterium talmoniae</name>
    <dbReference type="NCBI Taxonomy" id="1858794"/>
    <lineage>
        <taxon>Bacteria</taxon>
        <taxon>Bacillati</taxon>
        <taxon>Actinomycetota</taxon>
        <taxon>Actinomycetes</taxon>
        <taxon>Mycobacteriales</taxon>
        <taxon>Mycobacteriaceae</taxon>
        <taxon>Mycobacterium</taxon>
    </lineage>
</organism>
<feature type="domain" description="DUF7373" evidence="2">
    <location>
        <begin position="62"/>
        <end position="256"/>
    </location>
</feature>
<reference evidence="4 5" key="1">
    <citation type="journal article" date="2017" name="Int. J. Syst. Evol. Microbiol.">
        <title>Mycobacterium talmoniae sp. nov., a slowly growing mycobacterium isolated from human respiratory samples.</title>
        <authorList>
            <person name="Davidson R.M."/>
            <person name="DeGroote M.A."/>
            <person name="Marola J.L."/>
            <person name="Buss S."/>
            <person name="Jones V."/>
            <person name="McNeil M.R."/>
            <person name="Freifeld A.G."/>
            <person name="Elaine Epperson L."/>
            <person name="Hasan N.A."/>
            <person name="Jackson M."/>
            <person name="Iwen P.C."/>
            <person name="Salfinger M."/>
            <person name="Strong M."/>
        </authorList>
    </citation>
    <scope>NUCLEOTIDE SEQUENCE [LARGE SCALE GENOMIC DNA]</scope>
    <source>
        <strain evidence="4 5">ATCC BAA-2683</strain>
    </source>
</reference>
<dbReference type="PROSITE" id="PS51257">
    <property type="entry name" value="PROKAR_LIPOPROTEIN"/>
    <property type="match status" value="1"/>
</dbReference>
<proteinExistence type="predicted"/>
<feature type="domain" description="DUF7373" evidence="3">
    <location>
        <begin position="278"/>
        <end position="414"/>
    </location>
</feature>
<accession>A0A2S8BMF4</accession>
<gene>
    <name evidence="4" type="ORF">C1Y40_01972</name>
</gene>
<evidence type="ECO:0000259" key="2">
    <source>
        <dbReference type="Pfam" id="PF24088"/>
    </source>
</evidence>
<evidence type="ECO:0000256" key="1">
    <source>
        <dbReference type="SAM" id="SignalP"/>
    </source>
</evidence>
<name>A0A2S8BMF4_9MYCO</name>
<sequence length="416" mass="44302">MRRSAARILGALLTVATLAGCTSTVAGVAVRAPADPDAAIVALLDTGNYPIVAREPFGTAGSGGSHFEAHRIAENVVGPWQVNVDLRQQPPLEKLGFTAPIASFIPTSFDLPDPLPEIAVAHGFISGFSSYRVTRGSFPHRELRNMVLRFPDPGSAAAAAGEMAGAVPQTREAPRRPLTLTDHPAAIASAYDDAGGIAIDTFFVHGPYVFYESAAVTNDNNNESSASRLIDNALIKQERLIDEFEPTEPAKLGDLPKDPTGSLLAHTLQAPGVGEAGLSDGAWRPTAWLHFEDDPVDAATLFRDAGVVWVTQLLTTVYQTPSSGASTRVVNWIAKQISEAPEVKPTATGVPGYPSARCFTRTKGAAAKTAPVSMQRVAWHYKCVARIGRYAFTAFSDDEKDVKQQISAQYLILAGK</sequence>
<dbReference type="Pfam" id="PF24088">
    <property type="entry name" value="DUF7373"/>
    <property type="match status" value="1"/>
</dbReference>
<comment type="caution">
    <text evidence="4">The sequence shown here is derived from an EMBL/GenBank/DDBJ whole genome shotgun (WGS) entry which is preliminary data.</text>
</comment>
<protein>
    <recommendedName>
        <fullName evidence="6">PknH-like extracellular domain-containing protein</fullName>
    </recommendedName>
</protein>
<evidence type="ECO:0000313" key="4">
    <source>
        <dbReference type="EMBL" id="PQM47813.1"/>
    </source>
</evidence>
<dbReference type="RefSeq" id="WP_131823694.1">
    <property type="nucleotide sequence ID" value="NZ_MLQM01000239.1"/>
</dbReference>
<dbReference type="EMBL" id="PPEA01000274">
    <property type="protein sequence ID" value="PQM47813.1"/>
    <property type="molecule type" value="Genomic_DNA"/>
</dbReference>
<evidence type="ECO:0000259" key="3">
    <source>
        <dbReference type="Pfam" id="PF24092"/>
    </source>
</evidence>